<dbReference type="Pfam" id="PF11951">
    <property type="entry name" value="Fungal_trans_2"/>
    <property type="match status" value="1"/>
</dbReference>
<sequence length="519" mass="57983">MVYPGRPSTGCQTCRSRRIKCDETRPHCNACTRSGRVCPGYPHPLDVVLRPQKAFNRRSGNTASASTAQSLPKRDEVDARPDPSSSSNSPSSELSPQPFYPVTSGPIISPQVPGGLYLPMEETVTALFFNSYIYTPRDPLIRAGSMEFLPQLYGAAPFGSALRMSSLAVAYFGVAAWTRQESLLRSAQQCFGKALSLTRLALQGNIEQNYDDILMTLMLLYIYEEFISIKENKPSPKHHLRGAIALINTCRPERRSSALSDTLTNAIQGEIVFSAIDGSLPLLRTPEVWPFSPCIPELASSRLMTISTALVNLRERWMKFSACADVTNLDEVETLLSDARNIDDQFIAWTQSLPKHWEPIRATFLPQSVREAGAYQGRCDCYVDLWVAETWDNYRTFRLTVLNIIFRCLCLLPSRVEDLESTIATIRTLATDICASVPFYLGSQTGSMQITDERVQYPSATGEAKQSPQHMAPFVGGWFIRPSLESLCSMENLPEDMVDWAKGQVLRIHRIYTTGLIQH</sequence>
<feature type="region of interest" description="Disordered" evidence="5">
    <location>
        <begin position="56"/>
        <end position="100"/>
    </location>
</feature>
<dbReference type="SMART" id="SM00066">
    <property type="entry name" value="GAL4"/>
    <property type="match status" value="1"/>
</dbReference>
<dbReference type="GeneID" id="64972803"/>
<keyword evidence="4" id="KW-0539">Nucleus</keyword>
<feature type="compositionally biased region" description="Low complexity" evidence="5">
    <location>
        <begin position="82"/>
        <end position="97"/>
    </location>
</feature>
<keyword evidence="3" id="KW-0804">Transcription</keyword>
<dbReference type="RefSeq" id="XP_041554992.1">
    <property type="nucleotide sequence ID" value="XM_041702181.1"/>
</dbReference>
<dbReference type="AlphaFoldDB" id="A0A7R7XKK1"/>
<dbReference type="GO" id="GO:0003677">
    <property type="term" value="F:DNA binding"/>
    <property type="evidence" value="ECO:0007669"/>
    <property type="project" value="UniProtKB-KW"/>
</dbReference>
<keyword evidence="2" id="KW-0238">DNA-binding</keyword>
<dbReference type="PANTHER" id="PTHR38791:SF5">
    <property type="entry name" value="TRANSCRIPTION FACTOR DBAG-RELATED"/>
    <property type="match status" value="1"/>
</dbReference>
<evidence type="ECO:0000256" key="4">
    <source>
        <dbReference type="ARBA" id="ARBA00023242"/>
    </source>
</evidence>
<reference evidence="7" key="1">
    <citation type="submission" date="2021-01" db="EMBL/GenBank/DDBJ databases">
        <authorList>
            <consortium name="Aspergillus puulaauensis MK2 genome sequencing consortium"/>
            <person name="Kazuki M."/>
            <person name="Futagami T."/>
        </authorList>
    </citation>
    <scope>NUCLEOTIDE SEQUENCE</scope>
    <source>
        <strain evidence="7">MK2</strain>
    </source>
</reference>
<dbReference type="GO" id="GO:0008270">
    <property type="term" value="F:zinc ion binding"/>
    <property type="evidence" value="ECO:0007669"/>
    <property type="project" value="InterPro"/>
</dbReference>
<evidence type="ECO:0000256" key="5">
    <source>
        <dbReference type="SAM" id="MobiDB-lite"/>
    </source>
</evidence>
<dbReference type="InterPro" id="IPR036864">
    <property type="entry name" value="Zn2-C6_fun-type_DNA-bd_sf"/>
</dbReference>
<evidence type="ECO:0000313" key="7">
    <source>
        <dbReference type="EMBL" id="BCS22798.1"/>
    </source>
</evidence>
<dbReference type="OrthoDB" id="2991872at2759"/>
<feature type="compositionally biased region" description="Basic and acidic residues" evidence="5">
    <location>
        <begin position="72"/>
        <end position="81"/>
    </location>
</feature>
<dbReference type="InterPro" id="IPR021858">
    <property type="entry name" value="Fun_TF"/>
</dbReference>
<keyword evidence="8" id="KW-1185">Reference proteome</keyword>
<proteinExistence type="predicted"/>
<dbReference type="Gene3D" id="4.10.240.10">
    <property type="entry name" value="Zn(2)-C6 fungal-type DNA-binding domain"/>
    <property type="match status" value="1"/>
</dbReference>
<dbReference type="Proteomes" id="UP000654913">
    <property type="component" value="Chromosome 3"/>
</dbReference>
<evidence type="ECO:0000313" key="8">
    <source>
        <dbReference type="Proteomes" id="UP000654913"/>
    </source>
</evidence>
<dbReference type="GO" id="GO:0000981">
    <property type="term" value="F:DNA-binding transcription factor activity, RNA polymerase II-specific"/>
    <property type="evidence" value="ECO:0007669"/>
    <property type="project" value="InterPro"/>
</dbReference>
<accession>A0A7R7XKK1</accession>
<evidence type="ECO:0000256" key="2">
    <source>
        <dbReference type="ARBA" id="ARBA00023125"/>
    </source>
</evidence>
<feature type="domain" description="Zn(2)-C6 fungal-type" evidence="6">
    <location>
        <begin position="10"/>
        <end position="38"/>
    </location>
</feature>
<dbReference type="KEGG" id="apuu:APUU_31023S"/>
<reference evidence="7" key="2">
    <citation type="submission" date="2021-02" db="EMBL/GenBank/DDBJ databases">
        <title>Aspergillus puulaauensis MK2 genome sequence.</title>
        <authorList>
            <person name="Futagami T."/>
            <person name="Mori K."/>
            <person name="Kadooka C."/>
            <person name="Tanaka T."/>
        </authorList>
    </citation>
    <scope>NUCLEOTIDE SEQUENCE</scope>
    <source>
        <strain evidence="7">MK2</strain>
    </source>
</reference>
<dbReference type="CDD" id="cd00067">
    <property type="entry name" value="GAL4"/>
    <property type="match status" value="1"/>
</dbReference>
<feature type="compositionally biased region" description="Polar residues" evidence="5">
    <location>
        <begin position="58"/>
        <end position="70"/>
    </location>
</feature>
<keyword evidence="1" id="KW-0805">Transcription regulation</keyword>
<gene>
    <name evidence="7" type="ORF">APUU_31023S</name>
</gene>
<dbReference type="InterPro" id="IPR053175">
    <property type="entry name" value="DHMBA_Reg_Transcription_Factor"/>
</dbReference>
<name>A0A7R7XKK1_9EURO</name>
<dbReference type="PROSITE" id="PS50048">
    <property type="entry name" value="ZN2_CY6_FUNGAL_2"/>
    <property type="match status" value="1"/>
</dbReference>
<dbReference type="Pfam" id="PF00172">
    <property type="entry name" value="Zn_clus"/>
    <property type="match status" value="1"/>
</dbReference>
<dbReference type="PROSITE" id="PS00463">
    <property type="entry name" value="ZN2_CY6_FUNGAL_1"/>
    <property type="match status" value="1"/>
</dbReference>
<evidence type="ECO:0000259" key="6">
    <source>
        <dbReference type="PROSITE" id="PS50048"/>
    </source>
</evidence>
<evidence type="ECO:0000256" key="3">
    <source>
        <dbReference type="ARBA" id="ARBA00023163"/>
    </source>
</evidence>
<organism evidence="7 8">
    <name type="scientific">Aspergillus puulaauensis</name>
    <dbReference type="NCBI Taxonomy" id="1220207"/>
    <lineage>
        <taxon>Eukaryota</taxon>
        <taxon>Fungi</taxon>
        <taxon>Dikarya</taxon>
        <taxon>Ascomycota</taxon>
        <taxon>Pezizomycotina</taxon>
        <taxon>Eurotiomycetes</taxon>
        <taxon>Eurotiomycetidae</taxon>
        <taxon>Eurotiales</taxon>
        <taxon>Aspergillaceae</taxon>
        <taxon>Aspergillus</taxon>
    </lineage>
</organism>
<dbReference type="InterPro" id="IPR001138">
    <property type="entry name" value="Zn2Cys6_DnaBD"/>
</dbReference>
<dbReference type="SUPFAM" id="SSF57701">
    <property type="entry name" value="Zn2/Cys6 DNA-binding domain"/>
    <property type="match status" value="1"/>
</dbReference>
<evidence type="ECO:0000256" key="1">
    <source>
        <dbReference type="ARBA" id="ARBA00023015"/>
    </source>
</evidence>
<dbReference type="EMBL" id="AP024445">
    <property type="protein sequence ID" value="BCS22798.1"/>
    <property type="molecule type" value="Genomic_DNA"/>
</dbReference>
<dbReference type="PANTHER" id="PTHR38791">
    <property type="entry name" value="ZN(II)2CYS6 TRANSCRIPTION FACTOR (EUROFUNG)-RELATED-RELATED"/>
    <property type="match status" value="1"/>
</dbReference>
<protein>
    <recommendedName>
        <fullName evidence="6">Zn(2)-C6 fungal-type domain-containing protein</fullName>
    </recommendedName>
</protein>